<organism evidence="1 3">
    <name type="scientific">Didymodactylos carnosus</name>
    <dbReference type="NCBI Taxonomy" id="1234261"/>
    <lineage>
        <taxon>Eukaryota</taxon>
        <taxon>Metazoa</taxon>
        <taxon>Spiralia</taxon>
        <taxon>Gnathifera</taxon>
        <taxon>Rotifera</taxon>
        <taxon>Eurotatoria</taxon>
        <taxon>Bdelloidea</taxon>
        <taxon>Philodinida</taxon>
        <taxon>Philodinidae</taxon>
        <taxon>Didymodactylos</taxon>
    </lineage>
</organism>
<name>A0A814TDR5_9BILA</name>
<dbReference type="EMBL" id="CAJOBC010007072">
    <property type="protein sequence ID" value="CAF3920316.1"/>
    <property type="molecule type" value="Genomic_DNA"/>
</dbReference>
<evidence type="ECO:0000313" key="2">
    <source>
        <dbReference type="EMBL" id="CAF3920316.1"/>
    </source>
</evidence>
<dbReference type="EMBL" id="CAJNOQ010007072">
    <property type="protein sequence ID" value="CAF1156851.1"/>
    <property type="molecule type" value="Genomic_DNA"/>
</dbReference>
<reference evidence="1" key="1">
    <citation type="submission" date="2021-02" db="EMBL/GenBank/DDBJ databases">
        <authorList>
            <person name="Nowell W R."/>
        </authorList>
    </citation>
    <scope>NUCLEOTIDE SEQUENCE</scope>
</reference>
<dbReference type="AlphaFoldDB" id="A0A814TDR5"/>
<evidence type="ECO:0000313" key="3">
    <source>
        <dbReference type="Proteomes" id="UP000663829"/>
    </source>
</evidence>
<protein>
    <submittedName>
        <fullName evidence="1">Uncharacterized protein</fullName>
    </submittedName>
</protein>
<feature type="non-terminal residue" evidence="1">
    <location>
        <position position="1"/>
    </location>
</feature>
<comment type="caution">
    <text evidence="1">The sequence shown here is derived from an EMBL/GenBank/DDBJ whole genome shotgun (WGS) entry which is preliminary data.</text>
</comment>
<keyword evidence="3" id="KW-1185">Reference proteome</keyword>
<proteinExistence type="predicted"/>
<evidence type="ECO:0000313" key="1">
    <source>
        <dbReference type="EMBL" id="CAF1156851.1"/>
    </source>
</evidence>
<accession>A0A814TDR5</accession>
<dbReference type="Proteomes" id="UP000663829">
    <property type="component" value="Unassembled WGS sequence"/>
</dbReference>
<dbReference type="Proteomes" id="UP000681722">
    <property type="component" value="Unassembled WGS sequence"/>
</dbReference>
<sequence>FDRHLTYGKMAFLHYFGFDIQLLDNLQDVKEGLKNNHRTIFTQTIVDGHLLDEPTVKLIQYFYHDRAVYPKFNNDDTKQQTNSADATIHDDSKLTFGQYAQVSMTPGVITLIFEAALKLKQYYSKKFYYDINHLSPTSFRQLKHAHIERQMWYFIRHQWFV</sequence>
<gene>
    <name evidence="1" type="ORF">GPM918_LOCUS21471</name>
    <name evidence="2" type="ORF">SRO942_LOCUS21470</name>
</gene>